<dbReference type="CDD" id="cd06583">
    <property type="entry name" value="PGRP"/>
    <property type="match status" value="1"/>
</dbReference>
<keyword evidence="4" id="KW-0732">Signal</keyword>
<organism evidence="7">
    <name type="scientific">Ixodes ricinus</name>
    <name type="common">Common tick</name>
    <name type="synonym">Acarus ricinus</name>
    <dbReference type="NCBI Taxonomy" id="34613"/>
    <lineage>
        <taxon>Eukaryota</taxon>
        <taxon>Metazoa</taxon>
        <taxon>Ecdysozoa</taxon>
        <taxon>Arthropoda</taxon>
        <taxon>Chelicerata</taxon>
        <taxon>Arachnida</taxon>
        <taxon>Acari</taxon>
        <taxon>Parasitiformes</taxon>
        <taxon>Ixodida</taxon>
        <taxon>Ixodoidea</taxon>
        <taxon>Ixodidae</taxon>
        <taxon>Ixodinae</taxon>
        <taxon>Ixodes</taxon>
    </lineage>
</organism>
<keyword evidence="2" id="KW-0399">Innate immunity</keyword>
<protein>
    <submittedName>
        <fullName evidence="7">Putative peptidoglycan recognition protein</fullName>
    </submittedName>
</protein>
<dbReference type="GO" id="GO:0045087">
    <property type="term" value="P:innate immune response"/>
    <property type="evidence" value="ECO:0007669"/>
    <property type="project" value="UniProtKB-KW"/>
</dbReference>
<feature type="domain" description="Peptidoglycan recognition protein family" evidence="6">
    <location>
        <begin position="72"/>
        <end position="214"/>
    </location>
</feature>
<evidence type="ECO:0000256" key="2">
    <source>
        <dbReference type="ARBA" id="ARBA00022588"/>
    </source>
</evidence>
<reference evidence="7" key="1">
    <citation type="submission" date="2012-12" db="EMBL/GenBank/DDBJ databases">
        <title>Identification and characterization of a phenylalanine ammonia-lyase gene family in Isatis indigotica Fort.</title>
        <authorList>
            <person name="Liu Q."/>
            <person name="Chen J."/>
            <person name="Zhou X."/>
            <person name="Di P."/>
            <person name="Xiao Y."/>
            <person name="Xuan H."/>
            <person name="Zhang L."/>
            <person name="Chen W."/>
        </authorList>
    </citation>
    <scope>NUCLEOTIDE SEQUENCE</scope>
    <source>
        <tissue evidence="7">Salivary gland</tissue>
    </source>
</reference>
<dbReference type="SMART" id="SM00701">
    <property type="entry name" value="PGRP"/>
    <property type="match status" value="1"/>
</dbReference>
<evidence type="ECO:0000256" key="1">
    <source>
        <dbReference type="ARBA" id="ARBA00007553"/>
    </source>
</evidence>
<dbReference type="Gene3D" id="3.40.80.10">
    <property type="entry name" value="Peptidoglycan recognition protein-like"/>
    <property type="match status" value="1"/>
</dbReference>
<feature type="domain" description="N-acetylmuramoyl-L-alanine amidase" evidence="5">
    <location>
        <begin position="88"/>
        <end position="222"/>
    </location>
</feature>
<dbReference type="GO" id="GO:0008270">
    <property type="term" value="F:zinc ion binding"/>
    <property type="evidence" value="ECO:0007669"/>
    <property type="project" value="InterPro"/>
</dbReference>
<dbReference type="InterPro" id="IPR002502">
    <property type="entry name" value="Amidase_domain"/>
</dbReference>
<dbReference type="GO" id="GO:0008745">
    <property type="term" value="F:N-acetylmuramoyl-L-alanine amidase activity"/>
    <property type="evidence" value="ECO:0007669"/>
    <property type="project" value="InterPro"/>
</dbReference>
<evidence type="ECO:0000313" key="7">
    <source>
        <dbReference type="EMBL" id="JAA72150.1"/>
    </source>
</evidence>
<dbReference type="SUPFAM" id="SSF55846">
    <property type="entry name" value="N-acetylmuramoyl-L-alanine amidase-like"/>
    <property type="match status" value="1"/>
</dbReference>
<dbReference type="EMBL" id="GADI01001658">
    <property type="protein sequence ID" value="JAA72150.1"/>
    <property type="molecule type" value="mRNA"/>
</dbReference>
<evidence type="ECO:0000259" key="6">
    <source>
        <dbReference type="SMART" id="SM00701"/>
    </source>
</evidence>
<comment type="similarity">
    <text evidence="1">Belongs to the N-acetylmuramoyl-L-alanine amidase 2 family.</text>
</comment>
<keyword evidence="3" id="KW-0391">Immunity</keyword>
<dbReference type="Pfam" id="PF01510">
    <property type="entry name" value="Amidase_2"/>
    <property type="match status" value="1"/>
</dbReference>
<proteinExistence type="evidence at transcript level"/>
<dbReference type="FunFam" id="3.40.80.10:FF:000001">
    <property type="entry name" value="Peptidoglycan recognition protein 1"/>
    <property type="match status" value="1"/>
</dbReference>
<evidence type="ECO:0000259" key="5">
    <source>
        <dbReference type="SMART" id="SM00644"/>
    </source>
</evidence>
<feature type="signal peptide" evidence="4">
    <location>
        <begin position="1"/>
        <end position="19"/>
    </location>
</feature>
<dbReference type="InterPro" id="IPR015510">
    <property type="entry name" value="PGRP"/>
</dbReference>
<dbReference type="AlphaFoldDB" id="A0A0K8RM40"/>
<dbReference type="PANTHER" id="PTHR11022:SF41">
    <property type="entry name" value="PEPTIDOGLYCAN-RECOGNITION PROTEIN LC-RELATED"/>
    <property type="match status" value="1"/>
</dbReference>
<accession>A0A0K8RM40</accession>
<name>A0A0K8RM40_IXORI</name>
<evidence type="ECO:0000256" key="3">
    <source>
        <dbReference type="ARBA" id="ARBA00022859"/>
    </source>
</evidence>
<dbReference type="SMART" id="SM00644">
    <property type="entry name" value="Ami_2"/>
    <property type="match status" value="1"/>
</dbReference>
<dbReference type="GO" id="GO:0009253">
    <property type="term" value="P:peptidoglycan catabolic process"/>
    <property type="evidence" value="ECO:0007669"/>
    <property type="project" value="InterPro"/>
</dbReference>
<dbReference type="PANTHER" id="PTHR11022">
    <property type="entry name" value="PEPTIDOGLYCAN RECOGNITION PROTEIN"/>
    <property type="match status" value="1"/>
</dbReference>
<dbReference type="InterPro" id="IPR006619">
    <property type="entry name" value="PGRP_domain_met/bac"/>
</dbReference>
<evidence type="ECO:0000256" key="4">
    <source>
        <dbReference type="SAM" id="SignalP"/>
    </source>
</evidence>
<sequence length="250" mass="27815">MGISAAMLSFVLLVSERIAGEGASAATAAISQHARWQKKCLSRGVTPIHNPEKTRSDHSGLEYPNVEMCEGISFARRREWHARPPKAVNNINIQGGVSYLFYHHTEEKECFCKESCAEIILMWQVVHQECQGWSDIGYNFLIGGSGIVFEGRGWDHTGAHTVGFNSMSVSFGFIGNYSNQVPNALMLQAARNLTKCGIQLKKISPNYTLHGQVDADCWDSPGKAFYELMKNMSHFGGKLPNWKCTPSPWD</sequence>
<dbReference type="InterPro" id="IPR036505">
    <property type="entry name" value="Amidase/PGRP_sf"/>
</dbReference>
<feature type="chain" id="PRO_5005518651" evidence="4">
    <location>
        <begin position="20"/>
        <end position="250"/>
    </location>
</feature>